<evidence type="ECO:0000313" key="2">
    <source>
        <dbReference type="Proteomes" id="UP000028725"/>
    </source>
</evidence>
<gene>
    <name evidence="1" type="ORF">DB31_1503</name>
</gene>
<accession>A0A085WCH4</accession>
<dbReference type="STRING" id="394096.DB31_1503"/>
<dbReference type="EMBL" id="JMCB01000012">
    <property type="protein sequence ID" value="KFE65387.1"/>
    <property type="molecule type" value="Genomic_DNA"/>
</dbReference>
<protein>
    <submittedName>
        <fullName evidence="1">Uncharacterized protein</fullName>
    </submittedName>
</protein>
<sequence>MPARREGAFANRDVTPSALVKELESAIRARLDPAGDTDQPPLSEGMEPLLQKVREVRLQLFPEEGEVAPPPPKREVVRKALAKTLDETEDVLEALLLQVPGAHPFSRGEEG</sequence>
<organism evidence="1 2">
    <name type="scientific">Hyalangium minutum</name>
    <dbReference type="NCBI Taxonomy" id="394096"/>
    <lineage>
        <taxon>Bacteria</taxon>
        <taxon>Pseudomonadati</taxon>
        <taxon>Myxococcota</taxon>
        <taxon>Myxococcia</taxon>
        <taxon>Myxococcales</taxon>
        <taxon>Cystobacterineae</taxon>
        <taxon>Archangiaceae</taxon>
        <taxon>Hyalangium</taxon>
    </lineage>
</organism>
<evidence type="ECO:0000313" key="1">
    <source>
        <dbReference type="EMBL" id="KFE65387.1"/>
    </source>
</evidence>
<proteinExistence type="predicted"/>
<dbReference type="AlphaFoldDB" id="A0A085WCH4"/>
<name>A0A085WCH4_9BACT</name>
<keyword evidence="2" id="KW-1185">Reference proteome</keyword>
<reference evidence="1 2" key="1">
    <citation type="submission" date="2014-04" db="EMBL/GenBank/DDBJ databases">
        <title>Genome assembly of Hyalangium minutum DSM 14724.</title>
        <authorList>
            <person name="Sharma G."/>
            <person name="Subramanian S."/>
        </authorList>
    </citation>
    <scope>NUCLEOTIDE SEQUENCE [LARGE SCALE GENOMIC DNA]</scope>
    <source>
        <strain evidence="1 2">DSM 14724</strain>
    </source>
</reference>
<comment type="caution">
    <text evidence="1">The sequence shown here is derived from an EMBL/GenBank/DDBJ whole genome shotgun (WGS) entry which is preliminary data.</text>
</comment>
<dbReference type="Proteomes" id="UP000028725">
    <property type="component" value="Unassembled WGS sequence"/>
</dbReference>